<accession>A0A444JG78</accession>
<evidence type="ECO:0000313" key="1">
    <source>
        <dbReference type="EMBL" id="RWX52073.1"/>
    </source>
</evidence>
<evidence type="ECO:0000313" key="2">
    <source>
        <dbReference type="Proteomes" id="UP000288892"/>
    </source>
</evidence>
<reference evidence="1 2" key="1">
    <citation type="submission" date="2017-01" db="EMBL/GenBank/DDBJ databases">
        <title>The cable genome- insights into the physiology and evolution of filamentous bacteria capable of sulfide oxidation via long distance electron transfer.</title>
        <authorList>
            <person name="Schreiber L."/>
            <person name="Bjerg J.T."/>
            <person name="Boggild A."/>
            <person name="Van De Vossenberg J."/>
            <person name="Meysman F."/>
            <person name="Nielsen L.P."/>
            <person name="Schramm A."/>
            <person name="Kjeldsen K.U."/>
        </authorList>
    </citation>
    <scope>NUCLEOTIDE SEQUENCE [LARGE SCALE GENOMIC DNA]</scope>
    <source>
        <strain evidence="1">A5</strain>
    </source>
</reference>
<keyword evidence="2" id="KW-1185">Reference proteome</keyword>
<sequence length="222" mass="24326">MGEQMIAKKSSIKGIVLAGILALSFLSSGCSKKNLKSTAQPPDFAVSCVAVAPATSGTPLDSELLSQIEKKELDDGLYFFNKFLKKHFLSWQDVRLFSDGQLSDGEDSSASPSLERARKFADKLSCNAVLETTLHRYKERVGGKMTAKEPASVAFEYRLLAMPDGKVLCQDSFDAEQQSLMGNLLSFREGTGGSLTWLTAEEFMTKGLRNRLGKCSYLAEEK</sequence>
<protein>
    <submittedName>
        <fullName evidence="1">Uncharacterized protein</fullName>
    </submittedName>
</protein>
<comment type="caution">
    <text evidence="1">The sequence shown here is derived from an EMBL/GenBank/DDBJ whole genome shotgun (WGS) entry which is preliminary data.</text>
</comment>
<name>A0A444JG78_9BACT</name>
<dbReference type="EMBL" id="MTKS01000043">
    <property type="protein sequence ID" value="RWX52073.1"/>
    <property type="molecule type" value="Genomic_DNA"/>
</dbReference>
<proteinExistence type="predicted"/>
<organism evidence="1 2">
    <name type="scientific">Candidatus Electrothrix marina</name>
    <dbReference type="NCBI Taxonomy" id="1859130"/>
    <lineage>
        <taxon>Bacteria</taxon>
        <taxon>Pseudomonadati</taxon>
        <taxon>Thermodesulfobacteriota</taxon>
        <taxon>Desulfobulbia</taxon>
        <taxon>Desulfobulbales</taxon>
        <taxon>Desulfobulbaceae</taxon>
        <taxon>Candidatus Electrothrix</taxon>
    </lineage>
</organism>
<dbReference type="Proteomes" id="UP000288892">
    <property type="component" value="Unassembled WGS sequence"/>
</dbReference>
<gene>
    <name evidence="1" type="ORF">VU01_10438</name>
</gene>
<dbReference type="AlphaFoldDB" id="A0A444JG78"/>